<proteinExistence type="predicted"/>
<reference evidence="3" key="1">
    <citation type="submission" date="2022-11" db="UniProtKB">
        <authorList>
            <consortium name="WormBaseParasite"/>
        </authorList>
    </citation>
    <scope>IDENTIFICATION</scope>
</reference>
<protein>
    <submittedName>
        <fullName evidence="3">Apple domain-containing protein</fullName>
    </submittedName>
</protein>
<evidence type="ECO:0000313" key="3">
    <source>
        <dbReference type="WBParaSite" id="ACRNAN_Path_1377.g5406.t1"/>
    </source>
</evidence>
<feature type="domain" description="Apple" evidence="1">
    <location>
        <begin position="43"/>
        <end position="116"/>
    </location>
</feature>
<keyword evidence="2" id="KW-1185">Reference proteome</keyword>
<dbReference type="PROSITE" id="PS50948">
    <property type="entry name" value="PAN"/>
    <property type="match status" value="2"/>
</dbReference>
<dbReference type="SMART" id="SM00473">
    <property type="entry name" value="PAN_AP"/>
    <property type="match status" value="1"/>
</dbReference>
<evidence type="ECO:0000259" key="1">
    <source>
        <dbReference type="PROSITE" id="PS50948"/>
    </source>
</evidence>
<name>A0A914BZQ4_9BILA</name>
<accession>A0A914BZQ4</accession>
<dbReference type="Pfam" id="PF00024">
    <property type="entry name" value="PAN_1"/>
    <property type="match status" value="2"/>
</dbReference>
<dbReference type="AlphaFoldDB" id="A0A914BZQ4"/>
<dbReference type="InterPro" id="IPR003609">
    <property type="entry name" value="Pan_app"/>
</dbReference>
<dbReference type="SUPFAM" id="SSF57414">
    <property type="entry name" value="Hairpin loop containing domain-like"/>
    <property type="match status" value="1"/>
</dbReference>
<evidence type="ECO:0000313" key="2">
    <source>
        <dbReference type="Proteomes" id="UP000887540"/>
    </source>
</evidence>
<sequence length="400" mass="47637">MFIDHVQLTISLKKMLDLKLTIAVKIVLLLSYSKIVYVDAKICSGSTTPSFVQLNYQINGTVISSQAVADVFACENLCSSNTNCIAINFNSGQCDLIATSTTLYTSPGGTIANQACIDPTNACTGAYQFDQFSHMVLVGYAAQVITTNTIDECYSACLNALVTYSINCTSGMWFSSGDCILNSVSRFDQPSEFTDDPDEEVYYFDELCTCTLCYTPVRFYINFYYNSYYDFCYNYYNNTFYNYDFDTNFYYNSYYNFCNNYYNNTFYNYDFDTNFYYNSYYDFCYNYYNNTFYNYDFDTNFYYNSYYDFCYNYYNTFYNYNFLVDYDNKYHNFTHYYYVDYNYNAYDDFSNYYNYTSIHYNNFNFHINYDININKSAHYDIYNTNDNINYIDYHNDNFNY</sequence>
<organism evidence="2 3">
    <name type="scientific">Acrobeloides nanus</name>
    <dbReference type="NCBI Taxonomy" id="290746"/>
    <lineage>
        <taxon>Eukaryota</taxon>
        <taxon>Metazoa</taxon>
        <taxon>Ecdysozoa</taxon>
        <taxon>Nematoda</taxon>
        <taxon>Chromadorea</taxon>
        <taxon>Rhabditida</taxon>
        <taxon>Tylenchina</taxon>
        <taxon>Cephalobomorpha</taxon>
        <taxon>Cephaloboidea</taxon>
        <taxon>Cephalobidae</taxon>
        <taxon>Acrobeloides</taxon>
    </lineage>
</organism>
<dbReference type="WBParaSite" id="ACRNAN_Path_1377.g5406.t1">
    <property type="protein sequence ID" value="ACRNAN_Path_1377.g5406.t1"/>
    <property type="gene ID" value="ACRNAN_Path_1377.g5406"/>
</dbReference>
<dbReference type="Proteomes" id="UP000887540">
    <property type="component" value="Unplaced"/>
</dbReference>
<feature type="domain" description="Apple" evidence="1">
    <location>
        <begin position="123"/>
        <end position="208"/>
    </location>
</feature>
<dbReference type="Gene3D" id="3.50.4.10">
    <property type="entry name" value="Hepatocyte Growth Factor"/>
    <property type="match status" value="2"/>
</dbReference>